<dbReference type="Proteomes" id="UP001454489">
    <property type="component" value="Unassembled WGS sequence"/>
</dbReference>
<keyword evidence="2 7" id="KW-0813">Transport</keyword>
<dbReference type="EMBL" id="JBBMEX010000014">
    <property type="protein sequence ID" value="MEQ2558633.1"/>
    <property type="molecule type" value="Genomic_DNA"/>
</dbReference>
<sequence length="188" mass="21707">MAKLVSKTYGDALFETAVEEHRVDDFFEETEGILRVLEENEELSRLMSHPQVVKEEKMQLIENIFKGKVSDEIVGLLELLVEKDHFGKTKDVLVYFRDEVKEYKKIGTVHVTSAMELSKEQKEQVEKKLLETTNYVSFEMHYEVDTALIGGMVIRMGDRVVDSSIRTKLYNLSKELYHIPIGMVESGQ</sequence>
<name>A0ABV1HFZ4_9FIRM</name>
<organism evidence="8 9">
    <name type="scientific">Maccoyibacter intestinihominis</name>
    <dbReference type="NCBI Taxonomy" id="3133499"/>
    <lineage>
        <taxon>Bacteria</taxon>
        <taxon>Bacillati</taxon>
        <taxon>Bacillota</taxon>
        <taxon>Clostridia</taxon>
        <taxon>Lachnospirales</taxon>
        <taxon>Lachnospiraceae</taxon>
        <taxon>Maccoyibacter</taxon>
    </lineage>
</organism>
<keyword evidence="5 7" id="KW-0472">Membrane</keyword>
<evidence type="ECO:0000313" key="8">
    <source>
        <dbReference type="EMBL" id="MEQ2558633.1"/>
    </source>
</evidence>
<keyword evidence="6 7" id="KW-0066">ATP synthesis</keyword>
<keyword evidence="4 7" id="KW-0406">Ion transport</keyword>
<dbReference type="InterPro" id="IPR026015">
    <property type="entry name" value="ATP_synth_OSCP/delta_N_sf"/>
</dbReference>
<evidence type="ECO:0000256" key="6">
    <source>
        <dbReference type="ARBA" id="ARBA00023310"/>
    </source>
</evidence>
<keyword evidence="7" id="KW-0139">CF(1)</keyword>
<evidence type="ECO:0000256" key="7">
    <source>
        <dbReference type="HAMAP-Rule" id="MF_01416"/>
    </source>
</evidence>
<accession>A0ABV1HFZ4</accession>
<protein>
    <recommendedName>
        <fullName evidence="7">ATP synthase subunit delta</fullName>
    </recommendedName>
    <alternativeName>
        <fullName evidence="7">ATP synthase F(1) sector subunit delta</fullName>
    </alternativeName>
    <alternativeName>
        <fullName evidence="7">F-type ATPase subunit delta</fullName>
        <shortName evidence="7">F-ATPase subunit delta</shortName>
    </alternativeName>
</protein>
<dbReference type="SUPFAM" id="SSF47928">
    <property type="entry name" value="N-terminal domain of the delta subunit of the F1F0-ATP synthase"/>
    <property type="match status" value="1"/>
</dbReference>
<gene>
    <name evidence="7 8" type="primary">atpH</name>
    <name evidence="8" type="ORF">WMO43_12250</name>
</gene>
<proteinExistence type="inferred from homology"/>
<dbReference type="PANTHER" id="PTHR11910">
    <property type="entry name" value="ATP SYNTHASE DELTA CHAIN"/>
    <property type="match status" value="1"/>
</dbReference>
<dbReference type="HAMAP" id="MF_01416">
    <property type="entry name" value="ATP_synth_delta_bact"/>
    <property type="match status" value="1"/>
</dbReference>
<evidence type="ECO:0000256" key="2">
    <source>
        <dbReference type="ARBA" id="ARBA00022448"/>
    </source>
</evidence>
<keyword evidence="3 7" id="KW-0375">Hydrogen ion transport</keyword>
<evidence type="ECO:0000313" key="9">
    <source>
        <dbReference type="Proteomes" id="UP001454489"/>
    </source>
</evidence>
<dbReference type="NCBIfam" id="TIGR01145">
    <property type="entry name" value="ATP_synt_delta"/>
    <property type="match status" value="1"/>
</dbReference>
<evidence type="ECO:0000256" key="1">
    <source>
        <dbReference type="ARBA" id="ARBA00004370"/>
    </source>
</evidence>
<comment type="similarity">
    <text evidence="7">Belongs to the ATPase delta chain family.</text>
</comment>
<comment type="function">
    <text evidence="7">F(1)F(0) ATP synthase produces ATP from ADP in the presence of a proton or sodium gradient. F-type ATPases consist of two structural domains, F(1) containing the extramembraneous catalytic core and F(0) containing the membrane proton channel, linked together by a central stalk and a peripheral stalk. During catalysis, ATP synthesis in the catalytic domain of F(1) is coupled via a rotary mechanism of the central stalk subunits to proton translocation.</text>
</comment>
<dbReference type="Pfam" id="PF00213">
    <property type="entry name" value="OSCP"/>
    <property type="match status" value="1"/>
</dbReference>
<evidence type="ECO:0000256" key="4">
    <source>
        <dbReference type="ARBA" id="ARBA00023065"/>
    </source>
</evidence>
<dbReference type="PRINTS" id="PR00125">
    <property type="entry name" value="ATPASEDELTA"/>
</dbReference>
<dbReference type="RefSeq" id="WP_177963566.1">
    <property type="nucleotide sequence ID" value="NZ_JBBMEX010000014.1"/>
</dbReference>
<dbReference type="InterPro" id="IPR000711">
    <property type="entry name" value="ATPase_OSCP/dsu"/>
</dbReference>
<evidence type="ECO:0000256" key="3">
    <source>
        <dbReference type="ARBA" id="ARBA00022781"/>
    </source>
</evidence>
<keyword evidence="7" id="KW-1003">Cell membrane</keyword>
<comment type="subcellular location">
    <subcellularLocation>
        <location evidence="7">Cell membrane</location>
        <topology evidence="7">Peripheral membrane protein</topology>
    </subcellularLocation>
    <subcellularLocation>
        <location evidence="1">Membrane</location>
    </subcellularLocation>
</comment>
<reference evidence="8 9" key="1">
    <citation type="submission" date="2024-03" db="EMBL/GenBank/DDBJ databases">
        <title>Human intestinal bacterial collection.</title>
        <authorList>
            <person name="Pauvert C."/>
            <person name="Hitch T.C.A."/>
            <person name="Clavel T."/>
        </authorList>
    </citation>
    <scope>NUCLEOTIDE SEQUENCE [LARGE SCALE GENOMIC DNA]</scope>
    <source>
        <strain evidence="8 9">CLA-AA-H185</strain>
    </source>
</reference>
<dbReference type="Gene3D" id="1.10.520.20">
    <property type="entry name" value="N-terminal domain of the delta subunit of the F1F0-ATP synthase"/>
    <property type="match status" value="1"/>
</dbReference>
<comment type="caution">
    <text evidence="8">The sequence shown here is derived from an EMBL/GenBank/DDBJ whole genome shotgun (WGS) entry which is preliminary data.</text>
</comment>
<evidence type="ECO:0000256" key="5">
    <source>
        <dbReference type="ARBA" id="ARBA00023136"/>
    </source>
</evidence>
<keyword evidence="9" id="KW-1185">Reference proteome</keyword>
<comment type="function">
    <text evidence="7">This protein is part of the stalk that links CF(0) to CF(1). It either transmits conformational changes from CF(0) to CF(1) or is implicated in proton conduction.</text>
</comment>